<proteinExistence type="predicted"/>
<feature type="domain" description="Pyruvate/ketoisovalerate oxidoreductase catalytic" evidence="2">
    <location>
        <begin position="13"/>
        <end position="189"/>
    </location>
</feature>
<evidence type="ECO:0000313" key="4">
    <source>
        <dbReference type="Proteomes" id="UP001594288"/>
    </source>
</evidence>
<dbReference type="Gene3D" id="3.40.920.10">
    <property type="entry name" value="Pyruvate-ferredoxin oxidoreductase, PFOR, domain III"/>
    <property type="match status" value="1"/>
</dbReference>
<accession>A0ABV6YP59</accession>
<dbReference type="PANTHER" id="PTHR43854">
    <property type="entry name" value="INDOLEPYRUVATE OXIDOREDUCTASE SUBUNIT IORB"/>
    <property type="match status" value="1"/>
</dbReference>
<evidence type="ECO:0000256" key="1">
    <source>
        <dbReference type="ARBA" id="ARBA00023002"/>
    </source>
</evidence>
<dbReference type="InterPro" id="IPR052198">
    <property type="entry name" value="IorB_Oxidoreductase"/>
</dbReference>
<dbReference type="NCBIfam" id="NF005322">
    <property type="entry name" value="PRK06853.1-2"/>
    <property type="match status" value="1"/>
</dbReference>
<evidence type="ECO:0000313" key="3">
    <source>
        <dbReference type="EMBL" id="MFC1799863.1"/>
    </source>
</evidence>
<sequence length="193" mass="20765">MTSVTNVIICGTGGQGILLASEVLCAAARQAGNDVKKSEVHGMAQRGGSVSSHVRFGEKIFSPLVEKGCADLILAMEKMEALRWAPHLAPHGRLVACDLRINPMTVNTGSAEYPDVDAIIEREKLPVKLIPAVEIAEKLGDLRVVNTVLIGAASQHLPIDTAHWKKAIEERVPAKALEVNLEAFDKGRELFEG</sequence>
<comment type="caution">
    <text evidence="3">The sequence shown here is derived from an EMBL/GenBank/DDBJ whole genome shotgun (WGS) entry which is preliminary data.</text>
</comment>
<dbReference type="InterPro" id="IPR002869">
    <property type="entry name" value="Pyrv_flavodox_OxRed_cen"/>
</dbReference>
<dbReference type="EMBL" id="JBHPEI010000038">
    <property type="protein sequence ID" value="MFC1799863.1"/>
    <property type="molecule type" value="Genomic_DNA"/>
</dbReference>
<protein>
    <submittedName>
        <fullName evidence="3">Indolepyruvate oxidoreductase subunit beta</fullName>
    </submittedName>
</protein>
<evidence type="ECO:0000259" key="2">
    <source>
        <dbReference type="Pfam" id="PF01558"/>
    </source>
</evidence>
<dbReference type="Proteomes" id="UP001594288">
    <property type="component" value="Unassembled WGS sequence"/>
</dbReference>
<dbReference type="PANTHER" id="PTHR43854:SF1">
    <property type="entry name" value="INDOLEPYRUVATE OXIDOREDUCTASE SUBUNIT IORB"/>
    <property type="match status" value="1"/>
</dbReference>
<keyword evidence="1" id="KW-0560">Oxidoreductase</keyword>
<dbReference type="Pfam" id="PF01558">
    <property type="entry name" value="POR"/>
    <property type="match status" value="1"/>
</dbReference>
<dbReference type="SUPFAM" id="SSF53323">
    <property type="entry name" value="Pyruvate-ferredoxin oxidoreductase, PFOR, domain III"/>
    <property type="match status" value="1"/>
</dbReference>
<dbReference type="InterPro" id="IPR019752">
    <property type="entry name" value="Pyrv/ketoisovalerate_OxRed_cat"/>
</dbReference>
<organism evidence="3 4">
    <name type="scientific">Eiseniibacteriota bacterium</name>
    <dbReference type="NCBI Taxonomy" id="2212470"/>
    <lineage>
        <taxon>Bacteria</taxon>
        <taxon>Candidatus Eiseniibacteriota</taxon>
    </lineage>
</organism>
<reference evidence="3 4" key="1">
    <citation type="submission" date="2024-09" db="EMBL/GenBank/DDBJ databases">
        <authorList>
            <person name="D'Angelo T."/>
        </authorList>
    </citation>
    <scope>NUCLEOTIDE SEQUENCE [LARGE SCALE GENOMIC DNA]</scope>
    <source>
        <strain evidence="3">SAG AM-311-F02</strain>
    </source>
</reference>
<name>A0ABV6YP59_UNCEI</name>
<dbReference type="NCBIfam" id="NF005325">
    <property type="entry name" value="PRK06853.1-5"/>
    <property type="match status" value="1"/>
</dbReference>
<keyword evidence="4" id="KW-1185">Reference proteome</keyword>
<gene>
    <name evidence="3" type="ORF">ACFL2Z_03020</name>
</gene>